<dbReference type="Gene3D" id="3.10.100.10">
    <property type="entry name" value="Mannose-Binding Protein A, subunit A"/>
    <property type="match status" value="1"/>
</dbReference>
<reference evidence="5" key="2">
    <citation type="submission" date="2025-09" db="UniProtKB">
        <authorList>
            <consortium name="Ensembl"/>
        </authorList>
    </citation>
    <scope>IDENTIFICATION</scope>
</reference>
<keyword evidence="2" id="KW-0430">Lectin</keyword>
<dbReference type="InterPro" id="IPR016186">
    <property type="entry name" value="C-type_lectin-like/link_sf"/>
</dbReference>
<dbReference type="SUPFAM" id="SSF56436">
    <property type="entry name" value="C-type lectin-like"/>
    <property type="match status" value="1"/>
</dbReference>
<dbReference type="SMART" id="SM00034">
    <property type="entry name" value="CLECT"/>
    <property type="match status" value="1"/>
</dbReference>
<dbReference type="PANTHER" id="PTHR45710:SF8">
    <property type="entry name" value="RERATING FAMILY MEMBER 4"/>
    <property type="match status" value="1"/>
</dbReference>
<dbReference type="Proteomes" id="UP000694423">
    <property type="component" value="Unplaced"/>
</dbReference>
<comment type="subcellular location">
    <subcellularLocation>
        <location evidence="1">Cell membrane</location>
        <topology evidence="1">Single-pass type II membrane protein</topology>
    </subcellularLocation>
</comment>
<dbReference type="GO" id="GO:0005886">
    <property type="term" value="C:plasma membrane"/>
    <property type="evidence" value="ECO:0007669"/>
    <property type="project" value="UniProtKB-SubCell"/>
</dbReference>
<keyword evidence="3" id="KW-1133">Transmembrane helix</keyword>
<evidence type="ECO:0000313" key="6">
    <source>
        <dbReference type="Proteomes" id="UP000694423"/>
    </source>
</evidence>
<organism evidence="5 6">
    <name type="scientific">Dromaius novaehollandiae</name>
    <name type="common">Emu</name>
    <dbReference type="NCBI Taxonomy" id="8790"/>
    <lineage>
        <taxon>Eukaryota</taxon>
        <taxon>Metazoa</taxon>
        <taxon>Chordata</taxon>
        <taxon>Craniata</taxon>
        <taxon>Vertebrata</taxon>
        <taxon>Euteleostomi</taxon>
        <taxon>Archelosauria</taxon>
        <taxon>Archosauria</taxon>
        <taxon>Dinosauria</taxon>
        <taxon>Saurischia</taxon>
        <taxon>Theropoda</taxon>
        <taxon>Coelurosauria</taxon>
        <taxon>Aves</taxon>
        <taxon>Palaeognathae</taxon>
        <taxon>Casuariiformes</taxon>
        <taxon>Dromaiidae</taxon>
        <taxon>Dromaius</taxon>
    </lineage>
</organism>
<accession>A0A8C4K077</accession>
<dbReference type="CDD" id="cd03593">
    <property type="entry name" value="CLECT_NK_receptors_like"/>
    <property type="match status" value="1"/>
</dbReference>
<evidence type="ECO:0000313" key="5">
    <source>
        <dbReference type="Ensembl" id="ENSDNVP00000016249.1"/>
    </source>
</evidence>
<dbReference type="InterPro" id="IPR016187">
    <property type="entry name" value="CTDL_fold"/>
</dbReference>
<feature type="transmembrane region" description="Helical" evidence="3">
    <location>
        <begin position="97"/>
        <end position="116"/>
    </location>
</feature>
<evidence type="ECO:0000256" key="3">
    <source>
        <dbReference type="SAM" id="Phobius"/>
    </source>
</evidence>
<dbReference type="InterPro" id="IPR033992">
    <property type="entry name" value="NKR-like_CTLD"/>
</dbReference>
<proteinExistence type="predicted"/>
<evidence type="ECO:0000259" key="4">
    <source>
        <dbReference type="PROSITE" id="PS50041"/>
    </source>
</evidence>
<protein>
    <submittedName>
        <fullName evidence="5">C-type lectin domain family 2 member D-like</fullName>
    </submittedName>
</protein>
<keyword evidence="3" id="KW-0812">Transmembrane</keyword>
<sequence length="238" mass="26802">MNKAGSQGDKSMEIMHGNGNATAVAFSLLFPAPEAAGIGVGTSSALGPWLISSWPGKGGWAGCYGRMTMTMIRTDLPPLFSEQQNRRCRCCRLRTRWLLPLLLVPIVALGYVFWSISARCHCPRPCLDGWIGYRGKCYYFSEAERNWTASRDNCSDFGASLAVIDSLQDLVFLLRHKSHFDSWVGLHRQDNGAWKWAEGTEFNDLFPIKGDEKCVYLKDREVSTSRCYIERTWICTVP</sequence>
<dbReference type="AlphaFoldDB" id="A0A8C4K077"/>
<dbReference type="InterPro" id="IPR050828">
    <property type="entry name" value="C-type_lectin/matrix_domain"/>
</dbReference>
<feature type="domain" description="C-type lectin" evidence="4">
    <location>
        <begin position="133"/>
        <end position="236"/>
    </location>
</feature>
<evidence type="ECO:0000256" key="1">
    <source>
        <dbReference type="ARBA" id="ARBA00004401"/>
    </source>
</evidence>
<evidence type="ECO:0000256" key="2">
    <source>
        <dbReference type="ARBA" id="ARBA00022734"/>
    </source>
</evidence>
<name>A0A8C4K077_DRONO</name>
<keyword evidence="3" id="KW-0472">Membrane</keyword>
<dbReference type="PANTHER" id="PTHR45710">
    <property type="entry name" value="C-TYPE LECTIN DOMAIN-CONTAINING PROTEIN 180"/>
    <property type="match status" value="1"/>
</dbReference>
<dbReference type="Pfam" id="PF00059">
    <property type="entry name" value="Lectin_C"/>
    <property type="match status" value="1"/>
</dbReference>
<keyword evidence="6" id="KW-1185">Reference proteome</keyword>
<dbReference type="InterPro" id="IPR001304">
    <property type="entry name" value="C-type_lectin-like"/>
</dbReference>
<reference evidence="5" key="1">
    <citation type="submission" date="2025-08" db="UniProtKB">
        <authorList>
            <consortium name="Ensembl"/>
        </authorList>
    </citation>
    <scope>IDENTIFICATION</scope>
</reference>
<dbReference type="GO" id="GO:0030246">
    <property type="term" value="F:carbohydrate binding"/>
    <property type="evidence" value="ECO:0007669"/>
    <property type="project" value="UniProtKB-KW"/>
</dbReference>
<dbReference type="Ensembl" id="ENSDNVT00000019523.1">
    <property type="protein sequence ID" value="ENSDNVP00000016249.1"/>
    <property type="gene ID" value="ENSDNVG00000011402.1"/>
</dbReference>
<dbReference type="PROSITE" id="PS50041">
    <property type="entry name" value="C_TYPE_LECTIN_2"/>
    <property type="match status" value="1"/>
</dbReference>